<name>A0A9R1WED4_LACSA</name>
<feature type="compositionally biased region" description="Basic and acidic residues" evidence="1">
    <location>
        <begin position="44"/>
        <end position="55"/>
    </location>
</feature>
<keyword evidence="3" id="KW-1185">Reference proteome</keyword>
<comment type="caution">
    <text evidence="2">The sequence shown here is derived from an EMBL/GenBank/DDBJ whole genome shotgun (WGS) entry which is preliminary data.</text>
</comment>
<protein>
    <submittedName>
        <fullName evidence="2">Uncharacterized protein</fullName>
    </submittedName>
</protein>
<organism evidence="2 3">
    <name type="scientific">Lactuca sativa</name>
    <name type="common">Garden lettuce</name>
    <dbReference type="NCBI Taxonomy" id="4236"/>
    <lineage>
        <taxon>Eukaryota</taxon>
        <taxon>Viridiplantae</taxon>
        <taxon>Streptophyta</taxon>
        <taxon>Embryophyta</taxon>
        <taxon>Tracheophyta</taxon>
        <taxon>Spermatophyta</taxon>
        <taxon>Magnoliopsida</taxon>
        <taxon>eudicotyledons</taxon>
        <taxon>Gunneridae</taxon>
        <taxon>Pentapetalae</taxon>
        <taxon>asterids</taxon>
        <taxon>campanulids</taxon>
        <taxon>Asterales</taxon>
        <taxon>Asteraceae</taxon>
        <taxon>Cichorioideae</taxon>
        <taxon>Cichorieae</taxon>
        <taxon>Lactucinae</taxon>
        <taxon>Lactuca</taxon>
    </lineage>
</organism>
<dbReference type="Proteomes" id="UP000235145">
    <property type="component" value="Unassembled WGS sequence"/>
</dbReference>
<reference evidence="2 3" key="1">
    <citation type="journal article" date="2017" name="Nat. Commun.">
        <title>Genome assembly with in vitro proximity ligation data and whole-genome triplication in lettuce.</title>
        <authorList>
            <person name="Reyes-Chin-Wo S."/>
            <person name="Wang Z."/>
            <person name="Yang X."/>
            <person name="Kozik A."/>
            <person name="Arikit S."/>
            <person name="Song C."/>
            <person name="Xia L."/>
            <person name="Froenicke L."/>
            <person name="Lavelle D.O."/>
            <person name="Truco M.J."/>
            <person name="Xia R."/>
            <person name="Zhu S."/>
            <person name="Xu C."/>
            <person name="Xu H."/>
            <person name="Xu X."/>
            <person name="Cox K."/>
            <person name="Korf I."/>
            <person name="Meyers B.C."/>
            <person name="Michelmore R.W."/>
        </authorList>
    </citation>
    <scope>NUCLEOTIDE SEQUENCE [LARGE SCALE GENOMIC DNA]</scope>
    <source>
        <strain evidence="3">cv. Salinas</strain>
        <tissue evidence="2">Seedlings</tissue>
    </source>
</reference>
<evidence type="ECO:0000256" key="1">
    <source>
        <dbReference type="SAM" id="MobiDB-lite"/>
    </source>
</evidence>
<proteinExistence type="predicted"/>
<sequence>MLVNIYIKKRLDGHTKHFLIMKIFAFLLEKTLLKEGNRARDFTEMEQEVNLKEETQDSDDVSRSTVVQHDETSPSVHSKKRKNRSDETFNNAVGLITKCLKEISKT</sequence>
<evidence type="ECO:0000313" key="2">
    <source>
        <dbReference type="EMBL" id="KAJ0222333.1"/>
    </source>
</evidence>
<feature type="region of interest" description="Disordered" evidence="1">
    <location>
        <begin position="44"/>
        <end position="85"/>
    </location>
</feature>
<gene>
    <name evidence="2" type="ORF">LSAT_V11C200074470</name>
</gene>
<evidence type="ECO:0000313" key="3">
    <source>
        <dbReference type="Proteomes" id="UP000235145"/>
    </source>
</evidence>
<accession>A0A9R1WED4</accession>
<dbReference type="EMBL" id="NBSK02000002">
    <property type="protein sequence ID" value="KAJ0222333.1"/>
    <property type="molecule type" value="Genomic_DNA"/>
</dbReference>
<dbReference type="AlphaFoldDB" id="A0A9R1WED4"/>